<dbReference type="EMBL" id="JADKMA010000066">
    <property type="protein sequence ID" value="MBO8192997.1"/>
    <property type="molecule type" value="Genomic_DNA"/>
</dbReference>
<evidence type="ECO:0000313" key="2">
    <source>
        <dbReference type="EMBL" id="MBO8192997.1"/>
    </source>
</evidence>
<sequence length="73" mass="7224">MVFGVFLLVAVALITRWTMKPPNLHPRRYGRQPPGAPYTGHPWTAGEDAGPASSGGGASCGSGASCGGGGGGI</sequence>
<evidence type="ECO:0000256" key="1">
    <source>
        <dbReference type="SAM" id="MobiDB-lite"/>
    </source>
</evidence>
<evidence type="ECO:0000313" key="3">
    <source>
        <dbReference type="Proteomes" id="UP001519064"/>
    </source>
</evidence>
<accession>A0ABS3XD80</accession>
<keyword evidence="3" id="KW-1185">Reference proteome</keyword>
<feature type="region of interest" description="Disordered" evidence="1">
    <location>
        <begin position="22"/>
        <end position="73"/>
    </location>
</feature>
<proteinExistence type="predicted"/>
<dbReference type="Proteomes" id="UP001519064">
    <property type="component" value="Unassembled WGS sequence"/>
</dbReference>
<protein>
    <submittedName>
        <fullName evidence="2">Uncharacterized protein</fullName>
    </submittedName>
</protein>
<comment type="caution">
    <text evidence="2">The sequence shown here is derived from an EMBL/GenBank/DDBJ whole genome shotgun (WGS) entry which is preliminary data.</text>
</comment>
<reference evidence="2 3" key="1">
    <citation type="submission" date="2020-11" db="EMBL/GenBank/DDBJ databases">
        <title>Streptomyces spirodelae sp. nov., isolated from duckweed.</title>
        <authorList>
            <person name="Saimee Y."/>
            <person name="Duangmal K."/>
        </authorList>
    </citation>
    <scope>NUCLEOTIDE SEQUENCE [LARGE SCALE GENOMIC DNA]</scope>
    <source>
        <strain evidence="2 3">S16-07</strain>
    </source>
</reference>
<organism evidence="2 3">
    <name type="scientific">Streptomyces oryzae</name>
    <dbReference type="NCBI Taxonomy" id="1434886"/>
    <lineage>
        <taxon>Bacteria</taxon>
        <taxon>Bacillati</taxon>
        <taxon>Actinomycetota</taxon>
        <taxon>Actinomycetes</taxon>
        <taxon>Kitasatosporales</taxon>
        <taxon>Streptomycetaceae</taxon>
        <taxon>Streptomyces</taxon>
    </lineage>
</organism>
<gene>
    <name evidence="2" type="ORF">ITI46_15175</name>
</gene>
<name>A0ABS3XD80_9ACTN</name>
<feature type="compositionally biased region" description="Gly residues" evidence="1">
    <location>
        <begin position="53"/>
        <end position="73"/>
    </location>
</feature>